<comment type="caution">
    <text evidence="2">The sequence shown here is derived from an EMBL/GenBank/DDBJ whole genome shotgun (WGS) entry which is preliminary data.</text>
</comment>
<dbReference type="Proteomes" id="UP000594638">
    <property type="component" value="Unassembled WGS sequence"/>
</dbReference>
<evidence type="ECO:0000313" key="3">
    <source>
        <dbReference type="Proteomes" id="UP000594638"/>
    </source>
</evidence>
<protein>
    <submittedName>
        <fullName evidence="2">Uncharacterized protein</fullName>
    </submittedName>
</protein>
<evidence type="ECO:0000256" key="1">
    <source>
        <dbReference type="SAM" id="MobiDB-lite"/>
    </source>
</evidence>
<feature type="region of interest" description="Disordered" evidence="1">
    <location>
        <begin position="1"/>
        <end position="69"/>
    </location>
</feature>
<proteinExistence type="predicted"/>
<reference evidence="2 3" key="1">
    <citation type="submission" date="2019-12" db="EMBL/GenBank/DDBJ databases">
        <authorList>
            <person name="Alioto T."/>
            <person name="Alioto T."/>
            <person name="Gomez Garrido J."/>
        </authorList>
    </citation>
    <scope>NUCLEOTIDE SEQUENCE [LARGE SCALE GENOMIC DNA]</scope>
</reference>
<name>A0A8S0TXV4_OLEEU</name>
<keyword evidence="3" id="KW-1185">Reference proteome</keyword>
<feature type="compositionally biased region" description="Basic and acidic residues" evidence="1">
    <location>
        <begin position="1"/>
        <end position="32"/>
    </location>
</feature>
<feature type="compositionally biased region" description="Basic and acidic residues" evidence="1">
    <location>
        <begin position="59"/>
        <end position="69"/>
    </location>
</feature>
<dbReference type="Gramene" id="OE9A067485T1">
    <property type="protein sequence ID" value="OE9A067485C1"/>
    <property type="gene ID" value="OE9A067485"/>
</dbReference>
<evidence type="ECO:0000313" key="2">
    <source>
        <dbReference type="EMBL" id="CAA3008936.1"/>
    </source>
</evidence>
<dbReference type="AlphaFoldDB" id="A0A8S0TXV4"/>
<organism evidence="2 3">
    <name type="scientific">Olea europaea subsp. europaea</name>
    <dbReference type="NCBI Taxonomy" id="158383"/>
    <lineage>
        <taxon>Eukaryota</taxon>
        <taxon>Viridiplantae</taxon>
        <taxon>Streptophyta</taxon>
        <taxon>Embryophyta</taxon>
        <taxon>Tracheophyta</taxon>
        <taxon>Spermatophyta</taxon>
        <taxon>Magnoliopsida</taxon>
        <taxon>eudicotyledons</taxon>
        <taxon>Gunneridae</taxon>
        <taxon>Pentapetalae</taxon>
        <taxon>asterids</taxon>
        <taxon>lamiids</taxon>
        <taxon>Lamiales</taxon>
        <taxon>Oleaceae</taxon>
        <taxon>Oleeae</taxon>
        <taxon>Olea</taxon>
    </lineage>
</organism>
<gene>
    <name evidence="2" type="ORF">OLEA9_A067485</name>
</gene>
<dbReference type="EMBL" id="CACTIH010007308">
    <property type="protein sequence ID" value="CAA3008936.1"/>
    <property type="molecule type" value="Genomic_DNA"/>
</dbReference>
<feature type="non-terminal residue" evidence="2">
    <location>
        <position position="69"/>
    </location>
</feature>
<sequence length="69" mass="7815">MEIHPPSKGDDATKVVKPLLSKEDVLHNEKLERKHKPKESSQKAPNILPNEENEVTTDNDAKDEVETNK</sequence>
<accession>A0A8S0TXV4</accession>